<sequence>MPMTDTMSTPAVVLLSLVVLVLLVWVFRGLGGSGRKRDKAQVIAAVQAERDVLRANHAVEIATLEGRLADAQARAQSQAEATMRLKTMEQTLATLRKELEASEAARTTAEERVAALSAEQESVAERLRNVPQLVSERDRARSQIAERDETIDGLRRELHEANASLSRAASARADQGASIVTLTTERDDALARANHAEGLADGLHRDMQQLRDRLGDARRELEEIKAASGDVGSLRDREEKLRRTLKEREDTIAELRQSMKTSEPIADVSEVGRLSQALEVAEAREKSAHESLSRLAYECDGLKNRLIAAERVERESKADVEKREAVLELRLQKIHDLEAKLREQHGQLVETQRRATLAESRLASQAETGEIDPNAVNVTAAEANERVERLQRKLDQVREENGALMGELEALRLAATQGEGEEGGAEAAITALTEQLDAARTRIDALTSENASLSAAASEAGSASAAEIASLKEELRKLADRFMAGEAEEPAEPSLADRIRAFKAARATQQGA</sequence>
<feature type="coiled-coil region" evidence="1">
    <location>
        <begin position="200"/>
        <end position="258"/>
    </location>
</feature>
<dbReference type="Gene3D" id="1.10.287.1490">
    <property type="match status" value="2"/>
</dbReference>
<comment type="caution">
    <text evidence="2">The sequence shown here is derived from an EMBL/GenBank/DDBJ whole genome shotgun (WGS) entry which is preliminary data.</text>
</comment>
<dbReference type="PANTHER" id="PTHR43941">
    <property type="entry name" value="STRUCTURAL MAINTENANCE OF CHROMOSOMES PROTEIN 2"/>
    <property type="match status" value="1"/>
</dbReference>
<feature type="coiled-coil region" evidence="1">
    <location>
        <begin position="380"/>
        <end position="488"/>
    </location>
</feature>
<feature type="coiled-coil region" evidence="1">
    <location>
        <begin position="54"/>
        <end position="171"/>
    </location>
</feature>
<protein>
    <submittedName>
        <fullName evidence="2">Uncharacterized protein</fullName>
    </submittedName>
</protein>
<dbReference type="PANTHER" id="PTHR43941:SF1">
    <property type="entry name" value="STRUCTURAL MAINTENANCE OF CHROMOSOMES PROTEIN 2"/>
    <property type="match status" value="1"/>
</dbReference>
<keyword evidence="3" id="KW-1185">Reference proteome</keyword>
<dbReference type="GO" id="GO:0000785">
    <property type="term" value="C:chromatin"/>
    <property type="evidence" value="ECO:0007669"/>
    <property type="project" value="TreeGrafter"/>
</dbReference>
<proteinExistence type="predicted"/>
<reference evidence="2" key="1">
    <citation type="submission" date="2020-12" db="EMBL/GenBank/DDBJ databases">
        <title>Bacterial taxonomy.</title>
        <authorList>
            <person name="Pan X."/>
        </authorList>
    </citation>
    <scope>NUCLEOTIDE SEQUENCE</scope>
    <source>
        <strain evidence="2">B2012</strain>
    </source>
</reference>
<gene>
    <name evidence="2" type="ORF">JCR33_05665</name>
</gene>
<keyword evidence="1" id="KW-0175">Coiled coil</keyword>
<dbReference type="GO" id="GO:0003682">
    <property type="term" value="F:chromatin binding"/>
    <property type="evidence" value="ECO:0007669"/>
    <property type="project" value="TreeGrafter"/>
</dbReference>
<dbReference type="RefSeq" id="WP_198881046.1">
    <property type="nucleotide sequence ID" value="NZ_JAEKJA010000003.1"/>
</dbReference>
<dbReference type="GO" id="GO:0000793">
    <property type="term" value="C:condensed chromosome"/>
    <property type="evidence" value="ECO:0007669"/>
    <property type="project" value="TreeGrafter"/>
</dbReference>
<dbReference type="GO" id="GO:0000796">
    <property type="term" value="C:condensin complex"/>
    <property type="evidence" value="ECO:0007669"/>
    <property type="project" value="TreeGrafter"/>
</dbReference>
<dbReference type="EMBL" id="JAEKJA010000003">
    <property type="protein sequence ID" value="MBJ3775165.1"/>
    <property type="molecule type" value="Genomic_DNA"/>
</dbReference>
<dbReference type="AlphaFoldDB" id="A0A934MFQ0"/>
<dbReference type="Proteomes" id="UP000609531">
    <property type="component" value="Unassembled WGS sequence"/>
</dbReference>
<organism evidence="2 3">
    <name type="scientific">Acuticoccus mangrovi</name>
    <dbReference type="NCBI Taxonomy" id="2796142"/>
    <lineage>
        <taxon>Bacteria</taxon>
        <taxon>Pseudomonadati</taxon>
        <taxon>Pseudomonadota</taxon>
        <taxon>Alphaproteobacteria</taxon>
        <taxon>Hyphomicrobiales</taxon>
        <taxon>Amorphaceae</taxon>
        <taxon>Acuticoccus</taxon>
    </lineage>
</organism>
<name>A0A934MFQ0_9HYPH</name>
<evidence type="ECO:0000313" key="2">
    <source>
        <dbReference type="EMBL" id="MBJ3775165.1"/>
    </source>
</evidence>
<evidence type="ECO:0000313" key="3">
    <source>
        <dbReference type="Proteomes" id="UP000609531"/>
    </source>
</evidence>
<evidence type="ECO:0000256" key="1">
    <source>
        <dbReference type="SAM" id="Coils"/>
    </source>
</evidence>
<accession>A0A934MFQ0</accession>